<comment type="subcellular location">
    <subcellularLocation>
        <location evidence="1">Mitochondrion</location>
    </subcellularLocation>
</comment>
<dbReference type="PANTHER" id="PTHR28595">
    <property type="entry name" value="39S RIBOSOMAL PROTEIN L54, MITOCHONDRIAL"/>
    <property type="match status" value="1"/>
</dbReference>
<evidence type="ECO:0000313" key="9">
    <source>
        <dbReference type="Proteomes" id="UP000190831"/>
    </source>
</evidence>
<accession>A0A1G4MF90</accession>
<evidence type="ECO:0000256" key="2">
    <source>
        <dbReference type="ARBA" id="ARBA00022946"/>
    </source>
</evidence>
<evidence type="ECO:0000256" key="4">
    <source>
        <dbReference type="ARBA" id="ARBA00023128"/>
    </source>
</evidence>
<protein>
    <recommendedName>
        <fullName evidence="7">Large ribosomal subunit protein mL54</fullName>
    </recommendedName>
</protein>
<keyword evidence="5" id="KW-0687">Ribonucleoprotein</keyword>
<dbReference type="STRING" id="4955.A0A1G4MF90"/>
<dbReference type="PANTHER" id="PTHR28595:SF1">
    <property type="entry name" value="LARGE RIBOSOMAL SUBUNIT PROTEIN ML54"/>
    <property type="match status" value="1"/>
</dbReference>
<evidence type="ECO:0000256" key="1">
    <source>
        <dbReference type="ARBA" id="ARBA00004173"/>
    </source>
</evidence>
<reference evidence="9" key="1">
    <citation type="submission" date="2016-03" db="EMBL/GenBank/DDBJ databases">
        <authorList>
            <person name="Devillers H."/>
        </authorList>
    </citation>
    <scope>NUCLEOTIDE SEQUENCE [LARGE SCALE GENOMIC DNA]</scope>
</reference>
<evidence type="ECO:0000313" key="8">
    <source>
        <dbReference type="EMBL" id="SCW02525.1"/>
    </source>
</evidence>
<evidence type="ECO:0000256" key="5">
    <source>
        <dbReference type="ARBA" id="ARBA00023274"/>
    </source>
</evidence>
<dbReference type="EMBL" id="LT598490">
    <property type="protein sequence ID" value="SCW02525.1"/>
    <property type="molecule type" value="Genomic_DNA"/>
</dbReference>
<proteinExistence type="inferred from homology"/>
<evidence type="ECO:0000256" key="6">
    <source>
        <dbReference type="ARBA" id="ARBA00033752"/>
    </source>
</evidence>
<dbReference type="AlphaFoldDB" id="A0A1G4MF90"/>
<dbReference type="OrthoDB" id="10252718at2759"/>
<name>A0A1G4MF90_LACFM</name>
<evidence type="ECO:0000256" key="7">
    <source>
        <dbReference type="ARBA" id="ARBA00035179"/>
    </source>
</evidence>
<keyword evidence="4" id="KW-0496">Mitochondrion</keyword>
<dbReference type="InterPro" id="IPR013870">
    <property type="entry name" value="Ribosomal_mL54"/>
</dbReference>
<keyword evidence="2" id="KW-0809">Transit peptide</keyword>
<sequence length="106" mass="12078">MILASLRISFKRGISTGSKLLQQEKAIISGIKSSCPAGTPLNLQIKKSGKEITALEDSEYPEWLWTVLDQKAQEKKLSEDPLKLRKKQMRKANRKHIKQNNFLSEI</sequence>
<keyword evidence="9" id="KW-1185">Reference proteome</keyword>
<gene>
    <name evidence="8" type="ORF">LAFE_0F08350G</name>
</gene>
<comment type="similarity">
    <text evidence="6">Belongs to the mitochondrion-specific ribosomal protein mL54 family.</text>
</comment>
<organism evidence="8 9">
    <name type="scientific">Lachancea fermentati</name>
    <name type="common">Zygosaccharomyces fermentati</name>
    <dbReference type="NCBI Taxonomy" id="4955"/>
    <lineage>
        <taxon>Eukaryota</taxon>
        <taxon>Fungi</taxon>
        <taxon>Dikarya</taxon>
        <taxon>Ascomycota</taxon>
        <taxon>Saccharomycotina</taxon>
        <taxon>Saccharomycetes</taxon>
        <taxon>Saccharomycetales</taxon>
        <taxon>Saccharomycetaceae</taxon>
        <taxon>Lachancea</taxon>
    </lineage>
</organism>
<dbReference type="Pfam" id="PF08561">
    <property type="entry name" value="Ribosomal_L37"/>
    <property type="match status" value="1"/>
</dbReference>
<dbReference type="GO" id="GO:0003735">
    <property type="term" value="F:structural constituent of ribosome"/>
    <property type="evidence" value="ECO:0007669"/>
    <property type="project" value="TreeGrafter"/>
</dbReference>
<evidence type="ECO:0000256" key="3">
    <source>
        <dbReference type="ARBA" id="ARBA00022980"/>
    </source>
</evidence>
<dbReference type="Proteomes" id="UP000190831">
    <property type="component" value="Chromosome F"/>
</dbReference>
<keyword evidence="3" id="KW-0689">Ribosomal protein</keyword>
<dbReference type="GO" id="GO:0005762">
    <property type="term" value="C:mitochondrial large ribosomal subunit"/>
    <property type="evidence" value="ECO:0007669"/>
    <property type="project" value="TreeGrafter"/>
</dbReference>
<dbReference type="OMA" id="FMKWRRK"/>